<protein>
    <recommendedName>
        <fullName evidence="1">Uracil-DNA glycosylase-like domain-containing protein</fullName>
    </recommendedName>
</protein>
<dbReference type="InterPro" id="IPR005122">
    <property type="entry name" value="Uracil-DNA_glycosylase-like"/>
</dbReference>
<dbReference type="CDD" id="cd10034">
    <property type="entry name" value="UDG_BdiUng_like"/>
    <property type="match status" value="1"/>
</dbReference>
<dbReference type="InterPro" id="IPR036895">
    <property type="entry name" value="Uracil-DNA_glycosylase-like_sf"/>
</dbReference>
<evidence type="ECO:0000313" key="3">
    <source>
        <dbReference type="Proteomes" id="UP000634229"/>
    </source>
</evidence>
<keyword evidence="3" id="KW-1185">Reference proteome</keyword>
<dbReference type="Pfam" id="PF03167">
    <property type="entry name" value="UDG"/>
    <property type="match status" value="1"/>
</dbReference>
<dbReference type="EMBL" id="JAERRF010000010">
    <property type="protein sequence ID" value="MBL1098861.1"/>
    <property type="molecule type" value="Genomic_DNA"/>
</dbReference>
<sequence>MHDFDPGYTHEPYATLVRSHPGPEIYPPEDFRVEWGPVFHRGRLDGSARVLVIGQDPAAHEAVTRRILVGTAGRRVQGFLAKLGIDTGYVMVNTFLYSVYGQGGGTAHAQDPAIADYRHAWLDALMEHNAVEAVLAFGGLADTAFRTWHATPAGRRYTGAYQHMLHPTYPESASSSGSTTLATAMAKLLADWNTALEALHGAITRPDHERPLVPYGSTGFTPADLASIPEADLPAGLPAWMRSAEPWARREGATPGEKRATIVVEVPETLRPF</sequence>
<reference evidence="2 3" key="1">
    <citation type="submission" date="2021-01" db="EMBL/GenBank/DDBJ databases">
        <title>WGS of actinomycetes isolated from Thailand.</title>
        <authorList>
            <person name="Thawai C."/>
        </authorList>
    </citation>
    <scope>NUCLEOTIDE SEQUENCE [LARGE SCALE GENOMIC DNA]</scope>
    <source>
        <strain evidence="2 3">CA1R205</strain>
    </source>
</reference>
<dbReference type="Proteomes" id="UP000634229">
    <property type="component" value="Unassembled WGS sequence"/>
</dbReference>
<comment type="caution">
    <text evidence="2">The sequence shown here is derived from an EMBL/GenBank/DDBJ whole genome shotgun (WGS) entry which is preliminary data.</text>
</comment>
<feature type="domain" description="Uracil-DNA glycosylase-like" evidence="1">
    <location>
        <begin position="45"/>
        <end position="168"/>
    </location>
</feature>
<organism evidence="2 3">
    <name type="scientific">Streptomyces coffeae</name>
    <dbReference type="NCBI Taxonomy" id="621382"/>
    <lineage>
        <taxon>Bacteria</taxon>
        <taxon>Bacillati</taxon>
        <taxon>Actinomycetota</taxon>
        <taxon>Actinomycetes</taxon>
        <taxon>Kitasatosporales</taxon>
        <taxon>Streptomycetaceae</taxon>
        <taxon>Streptomyces</taxon>
    </lineage>
</organism>
<gene>
    <name evidence="2" type="ORF">JK363_19775</name>
</gene>
<evidence type="ECO:0000313" key="2">
    <source>
        <dbReference type="EMBL" id="MBL1098861.1"/>
    </source>
</evidence>
<name>A0ABS1NGD0_9ACTN</name>
<accession>A0ABS1NGD0</accession>
<evidence type="ECO:0000259" key="1">
    <source>
        <dbReference type="Pfam" id="PF03167"/>
    </source>
</evidence>
<proteinExistence type="predicted"/>
<dbReference type="Gene3D" id="3.40.470.10">
    <property type="entry name" value="Uracil-DNA glycosylase-like domain"/>
    <property type="match status" value="1"/>
</dbReference>
<dbReference type="SUPFAM" id="SSF52141">
    <property type="entry name" value="Uracil-DNA glycosylase-like"/>
    <property type="match status" value="1"/>
</dbReference>
<dbReference type="RefSeq" id="WP_201876254.1">
    <property type="nucleotide sequence ID" value="NZ_JAERRF010000010.1"/>
</dbReference>